<feature type="compositionally biased region" description="Basic and acidic residues" evidence="1">
    <location>
        <begin position="27"/>
        <end position="36"/>
    </location>
</feature>
<proteinExistence type="predicted"/>
<evidence type="ECO:0000313" key="2">
    <source>
        <dbReference type="EMBL" id="CDY72151.1"/>
    </source>
</evidence>
<evidence type="ECO:0000256" key="1">
    <source>
        <dbReference type="SAM" id="MobiDB-lite"/>
    </source>
</evidence>
<reference evidence="2" key="1">
    <citation type="journal article" date="2014" name="Science">
        <title>Plant genetics. Early allopolyploid evolution in the post-Neolithic Brassica napus oilseed genome.</title>
        <authorList>
            <person name="Chalhoub B."/>
            <person name="Denoeud F."/>
            <person name="Liu S."/>
            <person name="Parkin I.A."/>
            <person name="Tang H."/>
            <person name="Wang X."/>
            <person name="Chiquet J."/>
            <person name="Belcram H."/>
            <person name="Tong C."/>
            <person name="Samans B."/>
            <person name="Correa M."/>
            <person name="Da Silva C."/>
            <person name="Just J."/>
            <person name="Falentin C."/>
            <person name="Koh C.S."/>
            <person name="Le Clainche I."/>
            <person name="Bernard M."/>
            <person name="Bento P."/>
            <person name="Noel B."/>
            <person name="Labadie K."/>
            <person name="Alberti A."/>
            <person name="Charles M."/>
            <person name="Arnaud D."/>
            <person name="Guo H."/>
            <person name="Daviaud C."/>
            <person name="Alamery S."/>
            <person name="Jabbari K."/>
            <person name="Zhao M."/>
            <person name="Edger P.P."/>
            <person name="Chelaifa H."/>
            <person name="Tack D."/>
            <person name="Lassalle G."/>
            <person name="Mestiri I."/>
            <person name="Schnel N."/>
            <person name="Le Paslier M.C."/>
            <person name="Fan G."/>
            <person name="Renault V."/>
            <person name="Bayer P.E."/>
            <person name="Golicz A.A."/>
            <person name="Manoli S."/>
            <person name="Lee T.H."/>
            <person name="Thi V.H."/>
            <person name="Chalabi S."/>
            <person name="Hu Q."/>
            <person name="Fan C."/>
            <person name="Tollenaere R."/>
            <person name="Lu Y."/>
            <person name="Battail C."/>
            <person name="Shen J."/>
            <person name="Sidebottom C.H."/>
            <person name="Wang X."/>
            <person name="Canaguier A."/>
            <person name="Chauveau A."/>
            <person name="Berard A."/>
            <person name="Deniot G."/>
            <person name="Guan M."/>
            <person name="Liu Z."/>
            <person name="Sun F."/>
            <person name="Lim Y.P."/>
            <person name="Lyons E."/>
            <person name="Town C.D."/>
            <person name="Bancroft I."/>
            <person name="Wang X."/>
            <person name="Meng J."/>
            <person name="Ma J."/>
            <person name="Pires J.C."/>
            <person name="King G.J."/>
            <person name="Brunel D."/>
            <person name="Delourme R."/>
            <person name="Renard M."/>
            <person name="Aury J.M."/>
            <person name="Adams K.L."/>
            <person name="Batley J."/>
            <person name="Snowdon R.J."/>
            <person name="Tost J."/>
            <person name="Edwards D."/>
            <person name="Zhou Y."/>
            <person name="Hua W."/>
            <person name="Sharpe A.G."/>
            <person name="Paterson A.H."/>
            <person name="Guan C."/>
            <person name="Wincker P."/>
        </authorList>
    </citation>
    <scope>NUCLEOTIDE SEQUENCE [LARGE SCALE GENOMIC DNA]</scope>
</reference>
<protein>
    <submittedName>
        <fullName evidence="2">BnaAnng40090D protein</fullName>
    </submittedName>
</protein>
<reference evidence="2" key="2">
    <citation type="submission" date="2014-06" db="EMBL/GenBank/DDBJ databases">
        <authorList>
            <person name="Genoscope - CEA"/>
        </authorList>
    </citation>
    <scope>NUCLEOTIDE SEQUENCE</scope>
</reference>
<dbReference type="Gramene" id="CDY72151">
    <property type="protein sequence ID" value="CDY72151"/>
    <property type="gene ID" value="GSBRNA2T00025235001"/>
</dbReference>
<feature type="region of interest" description="Disordered" evidence="1">
    <location>
        <begin position="15"/>
        <end position="36"/>
    </location>
</feature>
<gene>
    <name evidence="2" type="primary">BnaAnng40090D</name>
    <name evidence="2" type="ORF">GSBRNA2T00025235001</name>
</gene>
<dbReference type="AlphaFoldDB" id="A0A078K2W1"/>
<dbReference type="PaxDb" id="3708-A0A078K2W1"/>
<accession>A0A078K2W1</accession>
<sequence length="36" mass="4026">MTLTRMRTVPMIRAVRTRRGRTGEVGGTREDPGPNV</sequence>
<organism evidence="2">
    <name type="scientific">Brassica napus</name>
    <name type="common">Rape</name>
    <dbReference type="NCBI Taxonomy" id="3708"/>
    <lineage>
        <taxon>Eukaryota</taxon>
        <taxon>Viridiplantae</taxon>
        <taxon>Streptophyta</taxon>
        <taxon>Embryophyta</taxon>
        <taxon>Tracheophyta</taxon>
        <taxon>Spermatophyta</taxon>
        <taxon>Magnoliopsida</taxon>
        <taxon>eudicotyledons</taxon>
        <taxon>Gunneridae</taxon>
        <taxon>Pentapetalae</taxon>
        <taxon>rosids</taxon>
        <taxon>malvids</taxon>
        <taxon>Brassicales</taxon>
        <taxon>Brassicaceae</taxon>
        <taxon>Brassiceae</taxon>
        <taxon>Brassica</taxon>
    </lineage>
</organism>
<feature type="non-terminal residue" evidence="2">
    <location>
        <position position="36"/>
    </location>
</feature>
<name>A0A078K2W1_BRANA</name>
<dbReference type="EMBL" id="LK049263">
    <property type="protein sequence ID" value="CDY72151.1"/>
    <property type="molecule type" value="Genomic_DNA"/>
</dbReference>